<accession>A0A0H5QFQ5</accession>
<sequence length="120" mass="14375">MEDLQASINAFVGANVDTIYRNTGSLEVNKYVKLIIQIVKKRIETKHITNIDWNNKTIRVKQKTLTDKQLKALYWVLDNREELNNRVYFILENYLKRHRQPDKLIKKLETKKKIDNKTIF</sequence>
<dbReference type="AlphaFoldDB" id="A0A0H5QFQ5"/>
<dbReference type="EMBL" id="LN853042">
    <property type="protein sequence ID" value="CRY94867.1"/>
    <property type="molecule type" value="Genomic_DNA"/>
</dbReference>
<reference evidence="1" key="2">
    <citation type="submission" date="2015-07" db="EMBL/GenBank/DDBJ databases">
        <title>Plasmids, circular viruses and viroids from rat gut.</title>
        <authorList>
            <person name="Jorgensen T.J."/>
            <person name="Hansen M.A."/>
            <person name="Xu Z."/>
            <person name="Tabak M.A."/>
            <person name="Sorensen S.J."/>
            <person name="Hansen L.H."/>
        </authorList>
    </citation>
    <scope>NUCLEOTIDE SEQUENCE</scope>
    <source>
        <strain evidence="1">RGRH0391</strain>
    </source>
</reference>
<protein>
    <submittedName>
        <fullName evidence="1">Uncharacterized protein</fullName>
    </submittedName>
</protein>
<organism evidence="1">
    <name type="scientific">uncultured prokaryote</name>
    <dbReference type="NCBI Taxonomy" id="198431"/>
    <lineage>
        <taxon>unclassified sequences</taxon>
        <taxon>environmental samples</taxon>
    </lineage>
</organism>
<name>A0A0H5QFQ5_9ZZZZ</name>
<evidence type="ECO:0000313" key="1">
    <source>
        <dbReference type="EMBL" id="CRY94867.1"/>
    </source>
</evidence>
<proteinExistence type="predicted"/>
<reference evidence="1" key="1">
    <citation type="submission" date="2015-06" db="EMBL/GenBank/DDBJ databases">
        <authorList>
            <person name="Joergensen T."/>
        </authorList>
    </citation>
    <scope>NUCLEOTIDE SEQUENCE</scope>
    <source>
        <strain evidence="1">RGRH0391</strain>
    </source>
</reference>